<dbReference type="InterPro" id="IPR008280">
    <property type="entry name" value="Tub_FtsZ_C"/>
</dbReference>
<evidence type="ECO:0000313" key="4">
    <source>
        <dbReference type="Proteomes" id="UP000192599"/>
    </source>
</evidence>
<protein>
    <submittedName>
        <fullName evidence="3">Uncharacterized protein</fullName>
    </submittedName>
</protein>
<dbReference type="AlphaFoldDB" id="A0A1V9V986"/>
<dbReference type="EMBL" id="LNTC01000263">
    <property type="protein sequence ID" value="OQR40670.1"/>
    <property type="molecule type" value="Genomic_DNA"/>
</dbReference>
<gene>
    <name evidence="3" type="ORF">AS859_10270</name>
</gene>
<evidence type="ECO:0000313" key="3">
    <source>
        <dbReference type="EMBL" id="OQR40670.1"/>
    </source>
</evidence>
<dbReference type="SUPFAM" id="SSF55307">
    <property type="entry name" value="Tubulin C-terminal domain-like"/>
    <property type="match status" value="1"/>
</dbReference>
<evidence type="ECO:0000256" key="1">
    <source>
        <dbReference type="ARBA" id="ARBA00022741"/>
    </source>
</evidence>
<dbReference type="Gene3D" id="3.30.1330.20">
    <property type="entry name" value="Tubulin/FtsZ, C-terminal domain"/>
    <property type="match status" value="1"/>
</dbReference>
<sequence>MQNDINIDFADYQTILSHKGKIDGVVGSCKVEYFISSLSENLKLSLKNAKGVLIEFEQHSYASSTIISSLMEELHDLIGEDTDVTFGAKQNDTIEKESIKFKIIATGMV</sequence>
<accession>A0A1V9V986</accession>
<name>A0A1V9V986_9BACT</name>
<comment type="caution">
    <text evidence="3">The sequence shown here is derived from an EMBL/GenBank/DDBJ whole genome shotgun (WGS) entry which is preliminary data.</text>
</comment>
<organism evidence="3 4">
    <name type="scientific">Aliarcobacter cryaerophilus</name>
    <dbReference type="NCBI Taxonomy" id="28198"/>
    <lineage>
        <taxon>Bacteria</taxon>
        <taxon>Pseudomonadati</taxon>
        <taxon>Campylobacterota</taxon>
        <taxon>Epsilonproteobacteria</taxon>
        <taxon>Campylobacterales</taxon>
        <taxon>Arcobacteraceae</taxon>
        <taxon>Aliarcobacter</taxon>
    </lineage>
</organism>
<keyword evidence="1" id="KW-0547">Nucleotide-binding</keyword>
<dbReference type="InterPro" id="IPR037103">
    <property type="entry name" value="Tubulin/FtsZ-like_C"/>
</dbReference>
<proteinExistence type="predicted"/>
<dbReference type="Proteomes" id="UP000192599">
    <property type="component" value="Unassembled WGS sequence"/>
</dbReference>
<evidence type="ECO:0000256" key="2">
    <source>
        <dbReference type="ARBA" id="ARBA00023134"/>
    </source>
</evidence>
<keyword evidence="2" id="KW-0342">GTP-binding</keyword>
<reference evidence="3 4" key="1">
    <citation type="submission" date="2017-04" db="EMBL/GenBank/DDBJ databases">
        <title>Accumulation and expression of multiple antibiotic resistance genes in Arcobacter cryaerophilus that thrives in sewage.</title>
        <authorList>
            <person name="Millar J.A."/>
            <person name="Raghavan R."/>
        </authorList>
    </citation>
    <scope>NUCLEOTIDE SEQUENCE [LARGE SCALE GENOMIC DNA]</scope>
    <source>
        <strain evidence="3 4">AZT-1</strain>
    </source>
</reference>
<dbReference type="GO" id="GO:0005525">
    <property type="term" value="F:GTP binding"/>
    <property type="evidence" value="ECO:0007669"/>
    <property type="project" value="UniProtKB-KW"/>
</dbReference>